<dbReference type="EMBL" id="BKCJ010090007">
    <property type="protein sequence ID" value="GEX10995.1"/>
    <property type="molecule type" value="Genomic_DNA"/>
</dbReference>
<accession>A0A699H1U5</accession>
<organism evidence="3">
    <name type="scientific">Tanacetum cinerariifolium</name>
    <name type="common">Dalmatian daisy</name>
    <name type="synonym">Chrysanthemum cinerariifolium</name>
    <dbReference type="NCBI Taxonomy" id="118510"/>
    <lineage>
        <taxon>Eukaryota</taxon>
        <taxon>Viridiplantae</taxon>
        <taxon>Streptophyta</taxon>
        <taxon>Embryophyta</taxon>
        <taxon>Tracheophyta</taxon>
        <taxon>Spermatophyta</taxon>
        <taxon>Magnoliopsida</taxon>
        <taxon>eudicotyledons</taxon>
        <taxon>Gunneridae</taxon>
        <taxon>Pentapetalae</taxon>
        <taxon>asterids</taxon>
        <taxon>campanulids</taxon>
        <taxon>Asterales</taxon>
        <taxon>Asteraceae</taxon>
        <taxon>Asteroideae</taxon>
        <taxon>Anthemideae</taxon>
        <taxon>Anthemidinae</taxon>
        <taxon>Tanacetum</taxon>
    </lineage>
</organism>
<dbReference type="PANTHER" id="PTHR11439">
    <property type="entry name" value="GAG-POL-RELATED RETROTRANSPOSON"/>
    <property type="match status" value="1"/>
</dbReference>
<dbReference type="InterPro" id="IPR057670">
    <property type="entry name" value="SH3_retrovirus"/>
</dbReference>
<feature type="domain" description="Retroviral polymerase SH3-like" evidence="2">
    <location>
        <begin position="214"/>
        <end position="279"/>
    </location>
</feature>
<dbReference type="PANTHER" id="PTHR11439:SF521">
    <property type="entry name" value="RNA-DIRECTED DNA POLYMERASE"/>
    <property type="match status" value="1"/>
</dbReference>
<name>A0A699H1U5_TANCI</name>
<proteinExistence type="predicted"/>
<dbReference type="Pfam" id="PF25597">
    <property type="entry name" value="SH3_retrovirus"/>
    <property type="match status" value="1"/>
</dbReference>
<evidence type="ECO:0000313" key="3">
    <source>
        <dbReference type="EMBL" id="GEX10995.1"/>
    </source>
</evidence>
<protein>
    <submittedName>
        <fullName evidence="3">Zinc finger, CCHC-type</fullName>
    </submittedName>
</protein>
<dbReference type="Pfam" id="PF07727">
    <property type="entry name" value="RVT_2"/>
    <property type="match status" value="1"/>
</dbReference>
<comment type="caution">
    <text evidence="3">The sequence shown here is derived from an EMBL/GenBank/DDBJ whole genome shotgun (WGS) entry which is preliminary data.</text>
</comment>
<dbReference type="InterPro" id="IPR013103">
    <property type="entry name" value="RVT_2"/>
</dbReference>
<sequence length="527" mass="60565">MAAAVMKHMASNFSKLDKFEEVDFKRWQMKMHFLFFSTSVVYVLTTLILKDGGDDATMEQIRKSAKWDNDDYVCTGLILNDEAIQVSCIIDKLSPFWKDLKHALKHLKEELTLVELGSHLRIEESLKVHDIDKLKGNNVVGPLVVNMMEHNNSFRYKDNKCKCKHHDNGLILTRRLNVLVGNVAKLTTLKGIAKDDDVAWRVDSGATIHGVWGCRTVVRLIDPKLKTLGDRDIECIFVRYAEYSKDFRFYVVKPNDSVLINSIIESRDSIFDENRFSSVPRPNLRIPNRTEDIFGLVVIEEVTEEDDPKTFDEAMKSHNVSFWKEAINDEIDSIMGNNTWVLADLLPGCKLLGCKWIFKRKSKVDATIEKFEARLFKRRRFSMKDMGEVAVILGIRIKYKSNGIAISQSYYIEKVLEKFNYFECTRVSTPMDTSEKLMSNNGQVVSQLEHSRVIGCLMYVMTCTRPDIAFAVSKLSGYTSNPATQHWQAIQSALKYLKKTMDYRLIYTGYPSVLKGYTIASWINKLE</sequence>
<dbReference type="AlphaFoldDB" id="A0A699H1U5"/>
<reference evidence="3" key="1">
    <citation type="journal article" date="2019" name="Sci. Rep.">
        <title>Draft genome of Tanacetum cinerariifolium, the natural source of mosquito coil.</title>
        <authorList>
            <person name="Yamashiro T."/>
            <person name="Shiraishi A."/>
            <person name="Satake H."/>
            <person name="Nakayama K."/>
        </authorList>
    </citation>
    <scope>NUCLEOTIDE SEQUENCE</scope>
</reference>
<evidence type="ECO:0000259" key="2">
    <source>
        <dbReference type="Pfam" id="PF25597"/>
    </source>
</evidence>
<gene>
    <name evidence="3" type="ORF">Tci_282970</name>
</gene>
<feature type="domain" description="Reverse transcriptase Ty1/copia-type" evidence="1">
    <location>
        <begin position="368"/>
        <end position="431"/>
    </location>
</feature>
<evidence type="ECO:0000259" key="1">
    <source>
        <dbReference type="Pfam" id="PF07727"/>
    </source>
</evidence>